<reference evidence="2 3" key="1">
    <citation type="journal article" date="2014" name="Curr. Microbiol.">
        <title>Spirosoma radiotolerans sp. nov., a gamma-radiation-resistant bacterium isolated from gamma ray-irradiated soil.</title>
        <authorList>
            <person name="Lee J.J."/>
            <person name="Srinivasan S."/>
            <person name="Lim S."/>
            <person name="Joe M."/>
            <person name="Im S."/>
            <person name="Bae S.I."/>
            <person name="Park K.R."/>
            <person name="Han J.H."/>
            <person name="Park S.H."/>
            <person name="Joo B.M."/>
            <person name="Park S.J."/>
            <person name="Kim M.K."/>
        </authorList>
    </citation>
    <scope>NUCLEOTIDE SEQUENCE [LARGE SCALE GENOMIC DNA]</scope>
    <source>
        <strain evidence="2 3">DG5A</strain>
    </source>
</reference>
<protein>
    <recommendedName>
        <fullName evidence="1">DUF4126 domain-containing protein</fullName>
    </recommendedName>
</protein>
<dbReference type="AlphaFoldDB" id="A0A0E3ZSK2"/>
<evidence type="ECO:0000313" key="2">
    <source>
        <dbReference type="EMBL" id="AKD53543.1"/>
    </source>
</evidence>
<dbReference type="OrthoDB" id="9812409at2"/>
<evidence type="ECO:0000259" key="1">
    <source>
        <dbReference type="Pfam" id="PF13548"/>
    </source>
</evidence>
<organism evidence="2 3">
    <name type="scientific">Spirosoma radiotolerans</name>
    <dbReference type="NCBI Taxonomy" id="1379870"/>
    <lineage>
        <taxon>Bacteria</taxon>
        <taxon>Pseudomonadati</taxon>
        <taxon>Bacteroidota</taxon>
        <taxon>Cytophagia</taxon>
        <taxon>Cytophagales</taxon>
        <taxon>Cytophagaceae</taxon>
        <taxon>Spirosoma</taxon>
    </lineage>
</organism>
<dbReference type="PATRIC" id="fig|1379870.5.peg.31"/>
<dbReference type="Pfam" id="PF13548">
    <property type="entry name" value="DUF4126"/>
    <property type="match status" value="1"/>
</dbReference>
<evidence type="ECO:0000313" key="3">
    <source>
        <dbReference type="Proteomes" id="UP000033054"/>
    </source>
</evidence>
<dbReference type="EMBL" id="CP010429">
    <property type="protein sequence ID" value="AKD53543.1"/>
    <property type="molecule type" value="Genomic_DNA"/>
</dbReference>
<dbReference type="RefSeq" id="WP_046375131.1">
    <property type="nucleotide sequence ID" value="NZ_CP010429.1"/>
</dbReference>
<dbReference type="STRING" id="1379870.SD10_00130"/>
<dbReference type="KEGG" id="srd:SD10_00130"/>
<dbReference type="Proteomes" id="UP000033054">
    <property type="component" value="Chromosome"/>
</dbReference>
<sequence>MIQSYLRAFQIGVIAGMRAAVAPALLSHKLVRTIPTKQPQKPIHYLAQPPVSIGLNVLAGAELMGDKVPNAPDRTIPFQFISRIASGATCGAFLSEAEGNQAPYGAIAGGLGAVAGTLLFFNLRQWLNHEVGLPDTAVGLAEDALAIGLGWQVVNSIEPGIKAA</sequence>
<proteinExistence type="predicted"/>
<gene>
    <name evidence="2" type="ORF">SD10_00130</name>
</gene>
<dbReference type="HOGENOM" id="CLU_125942_1_0_10"/>
<accession>A0A0E3ZSK2</accession>
<keyword evidence="3" id="KW-1185">Reference proteome</keyword>
<feature type="domain" description="DUF4126" evidence="1">
    <location>
        <begin position="10"/>
        <end position="152"/>
    </location>
</feature>
<dbReference type="InterPro" id="IPR025196">
    <property type="entry name" value="DUF4126"/>
</dbReference>
<name>A0A0E3ZSK2_9BACT</name>